<evidence type="ECO:0000256" key="7">
    <source>
        <dbReference type="HAMAP-Rule" id="MF_01208"/>
    </source>
</evidence>
<comment type="similarity">
    <text evidence="7">Belongs to the purine/pyrimidine phosphoribosyltransferase family. PyrE subfamily.</text>
</comment>
<gene>
    <name evidence="7 9" type="primary">pyrE</name>
    <name evidence="9" type="ORF">VLK81_06040</name>
</gene>
<dbReference type="InterPro" id="IPR029057">
    <property type="entry name" value="PRTase-like"/>
</dbReference>
<evidence type="ECO:0000256" key="6">
    <source>
        <dbReference type="ARBA" id="ARBA00022975"/>
    </source>
</evidence>
<protein>
    <recommendedName>
        <fullName evidence="2 7">Orotate phosphoribosyltransferase</fullName>
        <shortName evidence="7">OPRT</shortName>
        <shortName evidence="7">OPRTase</shortName>
        <ecNumber evidence="2 7">2.4.2.10</ecNumber>
    </recommendedName>
</protein>
<keyword evidence="4 7" id="KW-0808">Transferase</keyword>
<dbReference type="GO" id="GO:0019856">
    <property type="term" value="P:pyrimidine nucleobase biosynthetic process"/>
    <property type="evidence" value="ECO:0007669"/>
    <property type="project" value="InterPro"/>
</dbReference>
<accession>A0AAW9MUP8</accession>
<name>A0AAW9MUP8_9FIRM</name>
<dbReference type="GO" id="GO:0044205">
    <property type="term" value="P:'de novo' UMP biosynthetic process"/>
    <property type="evidence" value="ECO:0007669"/>
    <property type="project" value="UniProtKB-UniRule"/>
</dbReference>
<keyword evidence="3 7" id="KW-0328">Glycosyltransferase</keyword>
<evidence type="ECO:0000313" key="9">
    <source>
        <dbReference type="EMBL" id="MEB3429573.1"/>
    </source>
</evidence>
<dbReference type="NCBIfam" id="TIGR01367">
    <property type="entry name" value="pyrE_Therm"/>
    <property type="match status" value="1"/>
</dbReference>
<comment type="catalytic activity">
    <reaction evidence="7">
        <text>orotidine 5'-phosphate + diphosphate = orotate + 5-phospho-alpha-D-ribose 1-diphosphate</text>
        <dbReference type="Rhea" id="RHEA:10380"/>
        <dbReference type="ChEBI" id="CHEBI:30839"/>
        <dbReference type="ChEBI" id="CHEBI:33019"/>
        <dbReference type="ChEBI" id="CHEBI:57538"/>
        <dbReference type="ChEBI" id="CHEBI:58017"/>
        <dbReference type="EC" id="2.4.2.10"/>
    </reaction>
</comment>
<dbReference type="SUPFAM" id="SSF53271">
    <property type="entry name" value="PRTase-like"/>
    <property type="match status" value="1"/>
</dbReference>
<dbReference type="HAMAP" id="MF_01208">
    <property type="entry name" value="PyrE"/>
    <property type="match status" value="1"/>
</dbReference>
<dbReference type="InterPro" id="IPR023031">
    <property type="entry name" value="OPRT"/>
</dbReference>
<feature type="domain" description="Phosphoribosyltransferase" evidence="8">
    <location>
        <begin position="42"/>
        <end position="149"/>
    </location>
</feature>
<dbReference type="Gene3D" id="3.40.50.2020">
    <property type="match status" value="1"/>
</dbReference>
<organism evidence="9 10">
    <name type="scientific">Citroniella saccharovorans</name>
    <dbReference type="NCBI Taxonomy" id="2053367"/>
    <lineage>
        <taxon>Bacteria</taxon>
        <taxon>Bacillati</taxon>
        <taxon>Bacillota</taxon>
        <taxon>Tissierellia</taxon>
        <taxon>Tissierellales</taxon>
        <taxon>Peptoniphilaceae</taxon>
        <taxon>Citroniella</taxon>
    </lineage>
</organism>
<keyword evidence="5 7" id="KW-0460">Magnesium</keyword>
<dbReference type="InterPro" id="IPR000836">
    <property type="entry name" value="PRTase_dom"/>
</dbReference>
<evidence type="ECO:0000256" key="3">
    <source>
        <dbReference type="ARBA" id="ARBA00022676"/>
    </source>
</evidence>
<dbReference type="AlphaFoldDB" id="A0AAW9MUP8"/>
<dbReference type="InterPro" id="IPR006273">
    <property type="entry name" value="Orotate_PRibTrfase_bac"/>
</dbReference>
<feature type="binding site" evidence="7">
    <location>
        <position position="118"/>
    </location>
    <ligand>
        <name>orotate</name>
        <dbReference type="ChEBI" id="CHEBI:30839"/>
    </ligand>
</feature>
<feature type="binding site" description="in other chain" evidence="7">
    <location>
        <begin position="114"/>
        <end position="122"/>
    </location>
    <ligand>
        <name>5-phospho-alpha-D-ribose 1-diphosphate</name>
        <dbReference type="ChEBI" id="CHEBI:58017"/>
        <note>ligand shared between dimeric partners</note>
    </ligand>
</feature>
<evidence type="ECO:0000256" key="2">
    <source>
        <dbReference type="ARBA" id="ARBA00011971"/>
    </source>
</evidence>
<dbReference type="PANTHER" id="PTHR19278">
    <property type="entry name" value="OROTATE PHOSPHORIBOSYLTRANSFERASE"/>
    <property type="match status" value="1"/>
</dbReference>
<comment type="function">
    <text evidence="7">Catalyzes the transfer of a ribosyl phosphate group from 5-phosphoribose 1-diphosphate to orotate, leading to the formation of orotidine monophosphate (OMP).</text>
</comment>
<dbReference type="EMBL" id="JAYKOT010000003">
    <property type="protein sequence ID" value="MEB3429573.1"/>
    <property type="molecule type" value="Genomic_DNA"/>
</dbReference>
<evidence type="ECO:0000256" key="5">
    <source>
        <dbReference type="ARBA" id="ARBA00022842"/>
    </source>
</evidence>
<dbReference type="Proteomes" id="UP001357733">
    <property type="component" value="Unassembled WGS sequence"/>
</dbReference>
<evidence type="ECO:0000259" key="8">
    <source>
        <dbReference type="Pfam" id="PF00156"/>
    </source>
</evidence>
<evidence type="ECO:0000256" key="1">
    <source>
        <dbReference type="ARBA" id="ARBA00004889"/>
    </source>
</evidence>
<dbReference type="CDD" id="cd06223">
    <property type="entry name" value="PRTases_typeI"/>
    <property type="match status" value="1"/>
</dbReference>
<comment type="pathway">
    <text evidence="1 7">Pyrimidine metabolism; UMP biosynthesis via de novo pathway; UMP from orotate: step 1/2.</text>
</comment>
<keyword evidence="10" id="KW-1185">Reference proteome</keyword>
<evidence type="ECO:0000256" key="4">
    <source>
        <dbReference type="ARBA" id="ARBA00022679"/>
    </source>
</evidence>
<dbReference type="GO" id="GO:0004588">
    <property type="term" value="F:orotate phosphoribosyltransferase activity"/>
    <property type="evidence" value="ECO:0007669"/>
    <property type="project" value="UniProtKB-UniRule"/>
</dbReference>
<dbReference type="PANTHER" id="PTHR19278:SF9">
    <property type="entry name" value="URIDINE 5'-MONOPHOSPHATE SYNTHASE"/>
    <property type="match status" value="1"/>
</dbReference>
<comment type="cofactor">
    <cofactor evidence="7">
        <name>Mg(2+)</name>
        <dbReference type="ChEBI" id="CHEBI:18420"/>
    </cofactor>
</comment>
<comment type="caution">
    <text evidence="7">Lacks conserved residue(s) required for the propagation of feature annotation.</text>
</comment>
<dbReference type="EC" id="2.4.2.10" evidence="2 7"/>
<keyword evidence="6 7" id="KW-0665">Pyrimidine biosynthesis</keyword>
<dbReference type="Pfam" id="PF00156">
    <property type="entry name" value="Pribosyltran"/>
    <property type="match status" value="1"/>
</dbReference>
<dbReference type="GO" id="GO:0000287">
    <property type="term" value="F:magnesium ion binding"/>
    <property type="evidence" value="ECO:0007669"/>
    <property type="project" value="UniProtKB-UniRule"/>
</dbReference>
<sequence>MVDVNVKEILLECEAFLQGHFLLSSGKHSNGYVQCAKLLQWPDRAEKVLSVVKDQVKDLGIETVIGPAMGGIVVSYELGRQLGVKSIFTERENDVMTLRRGFTVKENEKVLITEDVVTTGKSSLETIEALKEYGVEVVGIACIANRSGKDNLNGYKIYPAISLDIDTYESDNCPLCKENIELVKPGSRKKF</sequence>
<reference evidence="9 10" key="1">
    <citation type="submission" date="2024-01" db="EMBL/GenBank/DDBJ databases">
        <title>Complete genome sequence of Citroniella saccharovorans strain M6.X9, isolated from human fecal sample.</title>
        <authorList>
            <person name="Cheng G."/>
            <person name="Westerholm M."/>
            <person name="Schnurer A."/>
        </authorList>
    </citation>
    <scope>NUCLEOTIDE SEQUENCE [LARGE SCALE GENOMIC DNA]</scope>
    <source>
        <strain evidence="9 10">DSM 29873</strain>
    </source>
</reference>
<comment type="caution">
    <text evidence="9">The sequence shown here is derived from an EMBL/GenBank/DDBJ whole genome shotgun (WGS) entry which is preliminary data.</text>
</comment>
<feature type="binding site" evidence="7">
    <location>
        <position position="146"/>
    </location>
    <ligand>
        <name>orotate</name>
        <dbReference type="ChEBI" id="CHEBI:30839"/>
    </ligand>
</feature>
<dbReference type="RefSeq" id="WP_324619756.1">
    <property type="nucleotide sequence ID" value="NZ_JAYKOT010000003.1"/>
</dbReference>
<comment type="subunit">
    <text evidence="7">Homodimer.</text>
</comment>
<evidence type="ECO:0000313" key="10">
    <source>
        <dbReference type="Proteomes" id="UP001357733"/>
    </source>
</evidence>
<proteinExistence type="inferred from homology"/>